<keyword evidence="6" id="KW-0066">ATP synthesis</keyword>
<dbReference type="Pfam" id="PF00213">
    <property type="entry name" value="OSCP"/>
    <property type="match status" value="1"/>
</dbReference>
<keyword evidence="2" id="KW-0813">Transport</keyword>
<keyword evidence="4" id="KW-0406">Ion transport</keyword>
<dbReference type="STRING" id="278856.A0A212EYU0"/>
<dbReference type="GO" id="GO:0046933">
    <property type="term" value="F:proton-transporting ATP synthase activity, rotational mechanism"/>
    <property type="evidence" value="ECO:0007669"/>
    <property type="project" value="InterPro"/>
</dbReference>
<evidence type="ECO:0000256" key="5">
    <source>
        <dbReference type="ARBA" id="ARBA00023136"/>
    </source>
</evidence>
<comment type="subcellular location">
    <subcellularLocation>
        <location evidence="1">Membrane</location>
    </subcellularLocation>
</comment>
<dbReference type="PRINTS" id="PR00125">
    <property type="entry name" value="ATPASEDELTA"/>
</dbReference>
<dbReference type="Proteomes" id="UP000007151">
    <property type="component" value="Unassembled WGS sequence"/>
</dbReference>
<evidence type="ECO:0000256" key="4">
    <source>
        <dbReference type="ARBA" id="ARBA00023065"/>
    </source>
</evidence>
<reference evidence="7 8" key="1">
    <citation type="journal article" date="2011" name="Cell">
        <title>The monarch butterfly genome yields insights into long-distance migration.</title>
        <authorList>
            <person name="Zhan S."/>
            <person name="Merlin C."/>
            <person name="Boore J.L."/>
            <person name="Reppert S.M."/>
        </authorList>
    </citation>
    <scope>NUCLEOTIDE SEQUENCE [LARGE SCALE GENOMIC DNA]</scope>
    <source>
        <strain evidence="7">F-2</strain>
    </source>
</reference>
<comment type="caution">
    <text evidence="7">The sequence shown here is derived from an EMBL/GenBank/DDBJ whole genome shotgun (WGS) entry which is preliminary data.</text>
</comment>
<keyword evidence="3" id="KW-0375">Hydrogen ion transport</keyword>
<evidence type="ECO:0000256" key="2">
    <source>
        <dbReference type="ARBA" id="ARBA00022448"/>
    </source>
</evidence>
<organism evidence="7 8">
    <name type="scientific">Danaus plexippus plexippus</name>
    <dbReference type="NCBI Taxonomy" id="278856"/>
    <lineage>
        <taxon>Eukaryota</taxon>
        <taxon>Metazoa</taxon>
        <taxon>Ecdysozoa</taxon>
        <taxon>Arthropoda</taxon>
        <taxon>Hexapoda</taxon>
        <taxon>Insecta</taxon>
        <taxon>Pterygota</taxon>
        <taxon>Neoptera</taxon>
        <taxon>Endopterygota</taxon>
        <taxon>Lepidoptera</taxon>
        <taxon>Glossata</taxon>
        <taxon>Ditrysia</taxon>
        <taxon>Papilionoidea</taxon>
        <taxon>Nymphalidae</taxon>
        <taxon>Danainae</taxon>
        <taxon>Danaini</taxon>
        <taxon>Danaina</taxon>
        <taxon>Danaus</taxon>
        <taxon>Danaus</taxon>
    </lineage>
</organism>
<proteinExistence type="predicted"/>
<dbReference type="GO" id="GO:0016020">
    <property type="term" value="C:membrane"/>
    <property type="evidence" value="ECO:0007669"/>
    <property type="project" value="UniProtKB-SubCell"/>
</dbReference>
<evidence type="ECO:0000313" key="7">
    <source>
        <dbReference type="EMBL" id="OWR46673.1"/>
    </source>
</evidence>
<accession>A0A212EYU0</accession>
<dbReference type="AlphaFoldDB" id="A0A212EYU0"/>
<keyword evidence="8" id="KW-1185">Reference proteome</keyword>
<protein>
    <submittedName>
        <fullName evidence="7">H+ transporting ATP synthase O subunit isoform 1</fullName>
    </submittedName>
</protein>
<dbReference type="InterPro" id="IPR000711">
    <property type="entry name" value="ATPase_OSCP/dsu"/>
</dbReference>
<name>A0A212EYU0_DANPL</name>
<dbReference type="KEGG" id="dpl:KGM_200376"/>
<evidence type="ECO:0000313" key="8">
    <source>
        <dbReference type="Proteomes" id="UP000007151"/>
    </source>
</evidence>
<evidence type="ECO:0000256" key="3">
    <source>
        <dbReference type="ARBA" id="ARBA00022781"/>
    </source>
</evidence>
<sequence length="56" mass="6325">MDALKKFVKGDKKIQMTEKIDPSIIGGVIVGIEDRHIDLSISRKLQIYTDLLKQAI</sequence>
<evidence type="ECO:0000256" key="6">
    <source>
        <dbReference type="ARBA" id="ARBA00023310"/>
    </source>
</evidence>
<evidence type="ECO:0000256" key="1">
    <source>
        <dbReference type="ARBA" id="ARBA00004370"/>
    </source>
</evidence>
<keyword evidence="5" id="KW-0472">Membrane</keyword>
<gene>
    <name evidence="7" type="ORF">KGM_200376</name>
</gene>
<dbReference type="EMBL" id="AGBW02011438">
    <property type="protein sequence ID" value="OWR46673.1"/>
    <property type="molecule type" value="Genomic_DNA"/>
</dbReference>
<dbReference type="InParanoid" id="A0A212EYU0"/>